<evidence type="ECO:0000313" key="3">
    <source>
        <dbReference type="Proteomes" id="UP000634134"/>
    </source>
</evidence>
<evidence type="ECO:0000259" key="1">
    <source>
        <dbReference type="Pfam" id="PF13460"/>
    </source>
</evidence>
<keyword evidence="3" id="KW-1185">Reference proteome</keyword>
<dbReference type="PANTHER" id="PTHR43162">
    <property type="match status" value="1"/>
</dbReference>
<dbReference type="Pfam" id="PF13460">
    <property type="entry name" value="NAD_binding_10"/>
    <property type="match status" value="1"/>
</dbReference>
<evidence type="ECO:0000313" key="2">
    <source>
        <dbReference type="EMBL" id="MBE9463806.1"/>
    </source>
</evidence>
<sequence>MIFITAATGSIGSELCRLLAGENIPSRVMYRREGQQTRFQNLSLQAVQADFDDADSMQQAMQECDKLFLLTAPDQKHAEREIAIIDLAVSLGFQHIVKVSTANTNQSSKLAYARSHAQIDAYLRNQSIDWTILRPTGFMQNFLEYAHPIGKGILPHMLGEGQIGYIDLRDIALVAKHVLIQTAHTKATYYLTGPAPMTAAQVACELTTGLGSAIQAVNQSEAETRKALVYSGLDAWHIDALIEQFKIGANGGEIDVTGEVARITGQAPRTFAQFVSEYKKQFLNH</sequence>
<dbReference type="Gene3D" id="3.90.25.10">
    <property type="entry name" value="UDP-galactose 4-epimerase, domain 1"/>
    <property type="match status" value="1"/>
</dbReference>
<comment type="caution">
    <text evidence="2">The sequence shown here is derived from an EMBL/GenBank/DDBJ whole genome shotgun (WGS) entry which is preliminary data.</text>
</comment>
<dbReference type="InterPro" id="IPR036291">
    <property type="entry name" value="NAD(P)-bd_dom_sf"/>
</dbReference>
<dbReference type="Proteomes" id="UP000634134">
    <property type="component" value="Unassembled WGS sequence"/>
</dbReference>
<dbReference type="PANTHER" id="PTHR43162:SF1">
    <property type="entry name" value="PRESTALK A DIFFERENTIATION PROTEIN A"/>
    <property type="match status" value="1"/>
</dbReference>
<reference evidence="3" key="1">
    <citation type="submission" date="2023-07" db="EMBL/GenBank/DDBJ databases">
        <title>Dyadobacter sp. nov 'subterranea' isolated from contaminted grondwater.</title>
        <authorList>
            <person name="Szabo I."/>
            <person name="Al-Omari J."/>
            <person name="Szerdahelyi S.G."/>
            <person name="Rado J."/>
        </authorList>
    </citation>
    <scope>NUCLEOTIDE SEQUENCE [LARGE SCALE GENOMIC DNA]</scope>
    <source>
        <strain evidence="3">UP-52</strain>
    </source>
</reference>
<protein>
    <submittedName>
        <fullName evidence="2">NAD(P)H-binding protein</fullName>
    </submittedName>
</protein>
<dbReference type="RefSeq" id="WP_194121910.1">
    <property type="nucleotide sequence ID" value="NZ_JACYGY010000001.1"/>
</dbReference>
<gene>
    <name evidence="2" type="ORF">IEE83_18135</name>
</gene>
<dbReference type="InterPro" id="IPR016040">
    <property type="entry name" value="NAD(P)-bd_dom"/>
</dbReference>
<dbReference type="InterPro" id="IPR051604">
    <property type="entry name" value="Ergot_Alk_Oxidoreductase"/>
</dbReference>
<dbReference type="Gene3D" id="3.40.50.720">
    <property type="entry name" value="NAD(P)-binding Rossmann-like Domain"/>
    <property type="match status" value="1"/>
</dbReference>
<organism evidence="2 3">
    <name type="scientific">Dyadobacter subterraneus</name>
    <dbReference type="NCBI Taxonomy" id="2773304"/>
    <lineage>
        <taxon>Bacteria</taxon>
        <taxon>Pseudomonadati</taxon>
        <taxon>Bacteroidota</taxon>
        <taxon>Cytophagia</taxon>
        <taxon>Cytophagales</taxon>
        <taxon>Spirosomataceae</taxon>
        <taxon>Dyadobacter</taxon>
    </lineage>
</organism>
<accession>A0ABR9WHH4</accession>
<proteinExistence type="predicted"/>
<feature type="domain" description="NAD(P)-binding" evidence="1">
    <location>
        <begin position="7"/>
        <end position="141"/>
    </location>
</feature>
<dbReference type="SUPFAM" id="SSF51735">
    <property type="entry name" value="NAD(P)-binding Rossmann-fold domains"/>
    <property type="match status" value="1"/>
</dbReference>
<name>A0ABR9WHH4_9BACT</name>
<dbReference type="EMBL" id="JACYGY010000001">
    <property type="protein sequence ID" value="MBE9463806.1"/>
    <property type="molecule type" value="Genomic_DNA"/>
</dbReference>